<proteinExistence type="predicted"/>
<dbReference type="PANTHER" id="PTHR45885:SF1">
    <property type="entry name" value="CELL DIVISION CYCLE 5-LIKE PROTEIN"/>
    <property type="match status" value="1"/>
</dbReference>
<protein>
    <submittedName>
        <fullName evidence="3">Uncharacterized protein</fullName>
    </submittedName>
</protein>
<keyword evidence="1" id="KW-0238">DNA-binding</keyword>
<dbReference type="GO" id="GO:0005681">
    <property type="term" value="C:spliceosomal complex"/>
    <property type="evidence" value="ECO:0007669"/>
    <property type="project" value="TreeGrafter"/>
</dbReference>
<gene>
    <name evidence="3" type="ORF">MENT_LOCUS49215</name>
</gene>
<evidence type="ECO:0000256" key="2">
    <source>
        <dbReference type="ARBA" id="ARBA00023242"/>
    </source>
</evidence>
<comment type="caution">
    <text evidence="3">The sequence shown here is derived from an EMBL/GenBank/DDBJ whole genome shotgun (WGS) entry which is preliminary data.</text>
</comment>
<evidence type="ECO:0000256" key="1">
    <source>
        <dbReference type="ARBA" id="ARBA00023125"/>
    </source>
</evidence>
<dbReference type="GO" id="GO:0000977">
    <property type="term" value="F:RNA polymerase II transcription regulatory region sequence-specific DNA binding"/>
    <property type="evidence" value="ECO:0007669"/>
    <property type="project" value="TreeGrafter"/>
</dbReference>
<dbReference type="OrthoDB" id="5837890at2759"/>
<evidence type="ECO:0000313" key="3">
    <source>
        <dbReference type="EMBL" id="CAD2196075.1"/>
    </source>
</evidence>
<dbReference type="GO" id="GO:0000398">
    <property type="term" value="P:mRNA splicing, via spliceosome"/>
    <property type="evidence" value="ECO:0007669"/>
    <property type="project" value="InterPro"/>
</dbReference>
<dbReference type="Proteomes" id="UP000580250">
    <property type="component" value="Unassembled WGS sequence"/>
</dbReference>
<dbReference type="PANTHER" id="PTHR45885">
    <property type="entry name" value="CELL DIVISION CYCLE 5-LIKE PROTEIN"/>
    <property type="match status" value="1"/>
</dbReference>
<name>A0A6V7XA74_MELEN</name>
<reference evidence="3 4" key="1">
    <citation type="submission" date="2020-08" db="EMBL/GenBank/DDBJ databases">
        <authorList>
            <person name="Koutsovoulos G."/>
            <person name="Danchin GJ E."/>
        </authorList>
    </citation>
    <scope>NUCLEOTIDE SEQUENCE [LARGE SCALE GENOMIC DNA]</scope>
</reference>
<dbReference type="GO" id="GO:0000981">
    <property type="term" value="F:DNA-binding transcription factor activity, RNA polymerase II-specific"/>
    <property type="evidence" value="ECO:0007669"/>
    <property type="project" value="TreeGrafter"/>
</dbReference>
<dbReference type="EMBL" id="CAJEWN010001273">
    <property type="protein sequence ID" value="CAD2196075.1"/>
    <property type="molecule type" value="Genomic_DNA"/>
</dbReference>
<dbReference type="GO" id="GO:0000974">
    <property type="term" value="C:Prp19 complex"/>
    <property type="evidence" value="ECO:0007669"/>
    <property type="project" value="InterPro"/>
</dbReference>
<dbReference type="AlphaFoldDB" id="A0A6V7XA74"/>
<keyword evidence="2" id="KW-0539">Nucleus</keyword>
<dbReference type="InterPro" id="IPR047242">
    <property type="entry name" value="CDC5L/Cef1"/>
</dbReference>
<organism evidence="3 4">
    <name type="scientific">Meloidogyne enterolobii</name>
    <name type="common">Root-knot nematode worm</name>
    <name type="synonym">Meloidogyne mayaguensis</name>
    <dbReference type="NCBI Taxonomy" id="390850"/>
    <lineage>
        <taxon>Eukaryota</taxon>
        <taxon>Metazoa</taxon>
        <taxon>Ecdysozoa</taxon>
        <taxon>Nematoda</taxon>
        <taxon>Chromadorea</taxon>
        <taxon>Rhabditida</taxon>
        <taxon>Tylenchina</taxon>
        <taxon>Tylenchomorpha</taxon>
        <taxon>Tylenchoidea</taxon>
        <taxon>Meloidogynidae</taxon>
        <taxon>Meloidogyninae</taxon>
        <taxon>Meloidogyne</taxon>
    </lineage>
</organism>
<accession>A0A6V7XA74</accession>
<evidence type="ECO:0000313" key="4">
    <source>
        <dbReference type="Proteomes" id="UP000580250"/>
    </source>
</evidence>
<sequence length="393" mass="45065">MIDINCPFLSQVRKVYFDEFSQCFIEPLGGWANKKFEVVYRSDGLDKNKQLRVLPTSDKITKYLFHIPMTKSCVLAVTPNYLTTFSHGRHNTFKIGEQLLVYNDNYKYETTIEFISKKYDFVLLKSENKCIEEGPPIDYVHSTGSEICLIGFQSDFEHLSTKKGKIFSDEMETFKVGSDDVGPFLIGTISPSSCDDGAGVWSADGLVGLNLGAVTCHGDAGNSTMNMMVVMEDVLFEIKKLEAKSKLKEKKPAFVIKEDNVVKYKSQERDDRKADKDKLKKRKNEDLPESIFGEKYEKKRSKLILSEPQISDKELEDIIKIGHVSDSVRELVDDNPSRFLFEKLFLKKLKFIFKSLLHDCNESARMNPFSARTQRLLLGMFIQLLGYFFIKLF</sequence>